<gene>
    <name evidence="2" type="ORF">MEUPH1_LOCUS19237</name>
</gene>
<evidence type="ECO:0000313" key="3">
    <source>
        <dbReference type="Proteomes" id="UP001160148"/>
    </source>
</evidence>
<dbReference type="EMBL" id="CARXXK010000003">
    <property type="protein sequence ID" value="CAI6364407.1"/>
    <property type="molecule type" value="Genomic_DNA"/>
</dbReference>
<comment type="caution">
    <text evidence="2">The sequence shown here is derived from an EMBL/GenBank/DDBJ whole genome shotgun (WGS) entry which is preliminary data.</text>
</comment>
<proteinExistence type="predicted"/>
<dbReference type="Proteomes" id="UP001160148">
    <property type="component" value="Unassembled WGS sequence"/>
</dbReference>
<dbReference type="SUPFAM" id="SSF53098">
    <property type="entry name" value="Ribonuclease H-like"/>
    <property type="match status" value="1"/>
</dbReference>
<dbReference type="AlphaFoldDB" id="A0AAV0X9T0"/>
<dbReference type="PANTHER" id="PTHR46289">
    <property type="entry name" value="52 KDA REPRESSOR OF THE INHIBITOR OF THE PROTEIN KINASE-LIKE PROTEIN-RELATED"/>
    <property type="match status" value="1"/>
</dbReference>
<evidence type="ECO:0000313" key="2">
    <source>
        <dbReference type="EMBL" id="CAI6364407.1"/>
    </source>
</evidence>
<name>A0AAV0X9T0_9HEMI</name>
<accession>A0AAV0X9T0</accession>
<dbReference type="InterPro" id="IPR052958">
    <property type="entry name" value="IFN-induced_PKR_regulator"/>
</dbReference>
<protein>
    <recommendedName>
        <fullName evidence="1">HAT C-terminal dimerisation domain-containing protein</fullName>
    </recommendedName>
</protein>
<dbReference type="PANTHER" id="PTHR46289:SF14">
    <property type="entry name" value="DUF4371 DOMAIN-CONTAINING PROTEIN"/>
    <property type="match status" value="1"/>
</dbReference>
<dbReference type="Pfam" id="PF05699">
    <property type="entry name" value="Dimer_Tnp_hAT"/>
    <property type="match status" value="1"/>
</dbReference>
<organism evidence="2 3">
    <name type="scientific">Macrosiphum euphorbiae</name>
    <name type="common">potato aphid</name>
    <dbReference type="NCBI Taxonomy" id="13131"/>
    <lineage>
        <taxon>Eukaryota</taxon>
        <taxon>Metazoa</taxon>
        <taxon>Ecdysozoa</taxon>
        <taxon>Arthropoda</taxon>
        <taxon>Hexapoda</taxon>
        <taxon>Insecta</taxon>
        <taxon>Pterygota</taxon>
        <taxon>Neoptera</taxon>
        <taxon>Paraneoptera</taxon>
        <taxon>Hemiptera</taxon>
        <taxon>Sternorrhyncha</taxon>
        <taxon>Aphidomorpha</taxon>
        <taxon>Aphidoidea</taxon>
        <taxon>Aphididae</taxon>
        <taxon>Macrosiphini</taxon>
        <taxon>Macrosiphum</taxon>
    </lineage>
</organism>
<dbReference type="InterPro" id="IPR012337">
    <property type="entry name" value="RNaseH-like_sf"/>
</dbReference>
<reference evidence="2 3" key="1">
    <citation type="submission" date="2023-01" db="EMBL/GenBank/DDBJ databases">
        <authorList>
            <person name="Whitehead M."/>
        </authorList>
    </citation>
    <scope>NUCLEOTIDE SEQUENCE [LARGE SCALE GENOMIC DNA]</scope>
</reference>
<dbReference type="InterPro" id="IPR008906">
    <property type="entry name" value="HATC_C_dom"/>
</dbReference>
<sequence length="216" mass="24258">MFVTPACVAAESRFLLASSPSSALTSRRTSLSTATVVHRHTVQPPFSKEAVDLAEVTVATIQRLRGNIIEELIQLFKEAELNECFLCYKNVLKGFQCLFSGTYSDDFDELLQFYLDTDKQIVKAELNLWHAVLNNNGQHTKSGLEALRLCKKEMFPNIHFLVQILCTLPVSTATPERTFSCLKRLKTYLTNTMTETRLNGLTMLAVHTDIPLSAEP</sequence>
<feature type="domain" description="HAT C-terminal dimerisation" evidence="1">
    <location>
        <begin position="151"/>
        <end position="209"/>
    </location>
</feature>
<keyword evidence="3" id="KW-1185">Reference proteome</keyword>
<evidence type="ECO:0000259" key="1">
    <source>
        <dbReference type="Pfam" id="PF05699"/>
    </source>
</evidence>
<dbReference type="GO" id="GO:0046983">
    <property type="term" value="F:protein dimerization activity"/>
    <property type="evidence" value="ECO:0007669"/>
    <property type="project" value="InterPro"/>
</dbReference>